<feature type="transmembrane region" description="Helical" evidence="1">
    <location>
        <begin position="225"/>
        <end position="246"/>
    </location>
</feature>
<feature type="transmembrane region" description="Helical" evidence="1">
    <location>
        <begin position="112"/>
        <end position="133"/>
    </location>
</feature>
<comment type="caution">
    <text evidence="2">The sequence shown here is derived from an EMBL/GenBank/DDBJ whole genome shotgun (WGS) entry which is preliminary data.</text>
</comment>
<feature type="transmembrane region" description="Helical" evidence="1">
    <location>
        <begin position="145"/>
        <end position="171"/>
    </location>
</feature>
<evidence type="ECO:0000313" key="2">
    <source>
        <dbReference type="EMBL" id="MBK1784126.1"/>
    </source>
</evidence>
<keyword evidence="3" id="KW-1185">Reference proteome</keyword>
<feature type="transmembrane region" description="Helical" evidence="1">
    <location>
        <begin position="359"/>
        <end position="375"/>
    </location>
</feature>
<feature type="transmembrane region" description="Helical" evidence="1">
    <location>
        <begin position="25"/>
        <end position="44"/>
    </location>
</feature>
<dbReference type="EMBL" id="JAENJH010000002">
    <property type="protein sequence ID" value="MBK1784126.1"/>
    <property type="molecule type" value="Genomic_DNA"/>
</dbReference>
<proteinExistence type="predicted"/>
<feature type="transmembrane region" description="Helical" evidence="1">
    <location>
        <begin position="56"/>
        <end position="74"/>
    </location>
</feature>
<feature type="transmembrane region" description="Helical" evidence="1">
    <location>
        <begin position="306"/>
        <end position="325"/>
    </location>
</feature>
<keyword evidence="2" id="KW-0436">Ligase</keyword>
<keyword evidence="1" id="KW-1133">Transmembrane helix</keyword>
<protein>
    <submittedName>
        <fullName evidence="2">O-antigen ligase domain-containing protein</fullName>
    </submittedName>
</protein>
<evidence type="ECO:0000256" key="1">
    <source>
        <dbReference type="SAM" id="Phobius"/>
    </source>
</evidence>
<dbReference type="PANTHER" id="PTHR37422:SF13">
    <property type="entry name" value="LIPOPOLYSACCHARIDE BIOSYNTHESIS PROTEIN PA4999-RELATED"/>
    <property type="match status" value="1"/>
</dbReference>
<dbReference type="InterPro" id="IPR051533">
    <property type="entry name" value="WaaL-like"/>
</dbReference>
<feature type="transmembrane region" description="Helical" evidence="1">
    <location>
        <begin position="178"/>
        <end position="194"/>
    </location>
</feature>
<dbReference type="Proteomes" id="UP000635245">
    <property type="component" value="Unassembled WGS sequence"/>
</dbReference>
<keyword evidence="1" id="KW-0812">Transmembrane</keyword>
<dbReference type="GO" id="GO:0016874">
    <property type="term" value="F:ligase activity"/>
    <property type="evidence" value="ECO:0007669"/>
    <property type="project" value="UniProtKB-KW"/>
</dbReference>
<accession>A0A934QQ73</accession>
<feature type="transmembrane region" description="Helical" evidence="1">
    <location>
        <begin position="200"/>
        <end position="218"/>
    </location>
</feature>
<dbReference type="AlphaFoldDB" id="A0A934QQ73"/>
<feature type="transmembrane region" description="Helical" evidence="1">
    <location>
        <begin position="80"/>
        <end position="100"/>
    </location>
</feature>
<keyword evidence="1" id="KW-0472">Membrane</keyword>
<organism evidence="2 3">
    <name type="scientific">Prauserella cavernicola</name>
    <dbReference type="NCBI Taxonomy" id="2800127"/>
    <lineage>
        <taxon>Bacteria</taxon>
        <taxon>Bacillati</taxon>
        <taxon>Actinomycetota</taxon>
        <taxon>Actinomycetes</taxon>
        <taxon>Pseudonocardiales</taxon>
        <taxon>Pseudonocardiaceae</taxon>
        <taxon>Prauserella</taxon>
    </lineage>
</organism>
<name>A0A934QQ73_9PSEU</name>
<gene>
    <name evidence="2" type="ORF">JHE00_07270</name>
</gene>
<evidence type="ECO:0000313" key="3">
    <source>
        <dbReference type="Proteomes" id="UP000635245"/>
    </source>
</evidence>
<feature type="transmembrane region" description="Helical" evidence="1">
    <location>
        <begin position="332"/>
        <end position="353"/>
    </location>
</feature>
<sequence>MIWGLLVVNTLGSLAVDTIVPIPRRVLQVITMGSLAVAFVLALLLNRRLRIRPNAFLLLLSLLVVASILSSSFMESGFGALLRCARLAVFVATLWLLTRWWDGGISFVRHHIRALSAVLATVAIGLVISPSMAMPADFDSRLVGIIWPITATQVADYAAVVAGLTLVLWLARATTTRSVVLIAGPALVMLLLTHTRTATIAMLAAIPVAGLTLALTNARARKTIATITVGAAVLAIAFSTALTAWFQRGQDAELFSNLTGRQYVWDALLAQERTVREQLFGVGLTDKSFGGDPIDSTWLAVFHEQGILGVSIVALMLLALVFAMAARPPSPARACAVFLVVYGVIASYTQVALGDVTGYLLHFVLAAALLVPAASEQRSLHSFDRA</sequence>
<dbReference type="PANTHER" id="PTHR37422">
    <property type="entry name" value="TEICHURONIC ACID BIOSYNTHESIS PROTEIN TUAE"/>
    <property type="match status" value="1"/>
</dbReference>
<reference evidence="2" key="1">
    <citation type="submission" date="2020-12" db="EMBL/GenBank/DDBJ databases">
        <title>Prauserella sp. ASG 168, a novel actinomycete isolated from cave rock.</title>
        <authorList>
            <person name="Suriyachadkun C."/>
        </authorList>
    </citation>
    <scope>NUCLEOTIDE SEQUENCE</scope>
    <source>
        <strain evidence="2">ASG 168</strain>
    </source>
</reference>